<proteinExistence type="predicted"/>
<feature type="domain" description="HTH OST-type" evidence="1">
    <location>
        <begin position="90"/>
        <end position="162"/>
    </location>
</feature>
<keyword evidence="2" id="KW-0255">Endonuclease</keyword>
<keyword evidence="2" id="KW-0540">Nuclease</keyword>
<keyword evidence="3" id="KW-1185">Reference proteome</keyword>
<dbReference type="EMBL" id="BQNB010013474">
    <property type="protein sequence ID" value="GJT16443.1"/>
    <property type="molecule type" value="Genomic_DNA"/>
</dbReference>
<evidence type="ECO:0000313" key="2">
    <source>
        <dbReference type="EMBL" id="GJT16443.1"/>
    </source>
</evidence>
<sequence length="295" mass="32881">MAGPNRVYQMTDNSDYQNEEEAIVYRGISQSYCNSKGFSVVSQSLSEFNSIPCLPTTSRSFSYTNGLNEVPARHVSSYEQNDFTWVQPGDLIGLKGQLVKLLDLSGGCLPLARLPAEYQKSFGRPLYASEYGTLKLVNLLKTMGDSIAIEGKGQRRFVYLKKCLAGPISSPLDMAGKTDAKGKSIREENTDVGAGIGSSDEFSDDERVVLEEQDLLVGKRLDEFKFELQEILVCCSCRILLGCFEAIYQQRYKRSLDYRRFGVSDLEELFEKMGDVVVLVEEPVSRKKFVVAAGC</sequence>
<reference evidence="2" key="2">
    <citation type="submission" date="2022-01" db="EMBL/GenBank/DDBJ databases">
        <authorList>
            <person name="Yamashiro T."/>
            <person name="Shiraishi A."/>
            <person name="Satake H."/>
            <person name="Nakayama K."/>
        </authorList>
    </citation>
    <scope>NUCLEOTIDE SEQUENCE</scope>
</reference>
<keyword evidence="2" id="KW-0378">Hydrolase</keyword>
<dbReference type="InterPro" id="IPR025605">
    <property type="entry name" value="OST-HTH/LOTUS_dom"/>
</dbReference>
<name>A0ABQ5BS71_9ASTR</name>
<dbReference type="GO" id="GO:0004519">
    <property type="term" value="F:endonuclease activity"/>
    <property type="evidence" value="ECO:0007669"/>
    <property type="project" value="UniProtKB-KW"/>
</dbReference>
<comment type="caution">
    <text evidence="2">The sequence shown here is derived from an EMBL/GenBank/DDBJ whole genome shotgun (WGS) entry which is preliminary data.</text>
</comment>
<protein>
    <submittedName>
        <fullName evidence="2">Endonuclease</fullName>
    </submittedName>
</protein>
<gene>
    <name evidence="2" type="ORF">Tco_0875149</name>
</gene>
<dbReference type="Proteomes" id="UP001151760">
    <property type="component" value="Unassembled WGS sequence"/>
</dbReference>
<organism evidence="2 3">
    <name type="scientific">Tanacetum coccineum</name>
    <dbReference type="NCBI Taxonomy" id="301880"/>
    <lineage>
        <taxon>Eukaryota</taxon>
        <taxon>Viridiplantae</taxon>
        <taxon>Streptophyta</taxon>
        <taxon>Embryophyta</taxon>
        <taxon>Tracheophyta</taxon>
        <taxon>Spermatophyta</taxon>
        <taxon>Magnoliopsida</taxon>
        <taxon>eudicotyledons</taxon>
        <taxon>Gunneridae</taxon>
        <taxon>Pentapetalae</taxon>
        <taxon>asterids</taxon>
        <taxon>campanulids</taxon>
        <taxon>Asterales</taxon>
        <taxon>Asteraceae</taxon>
        <taxon>Asteroideae</taxon>
        <taxon>Anthemideae</taxon>
        <taxon>Anthemidinae</taxon>
        <taxon>Tanacetum</taxon>
    </lineage>
</organism>
<reference evidence="2" key="1">
    <citation type="journal article" date="2022" name="Int. J. Mol. Sci.">
        <title>Draft Genome of Tanacetum Coccineum: Genomic Comparison of Closely Related Tanacetum-Family Plants.</title>
        <authorList>
            <person name="Yamashiro T."/>
            <person name="Shiraishi A."/>
            <person name="Nakayama K."/>
            <person name="Satake H."/>
        </authorList>
    </citation>
    <scope>NUCLEOTIDE SEQUENCE</scope>
</reference>
<accession>A0ABQ5BS71</accession>
<evidence type="ECO:0000259" key="1">
    <source>
        <dbReference type="PROSITE" id="PS51644"/>
    </source>
</evidence>
<evidence type="ECO:0000313" key="3">
    <source>
        <dbReference type="Proteomes" id="UP001151760"/>
    </source>
</evidence>
<dbReference type="PROSITE" id="PS51644">
    <property type="entry name" value="HTH_OST"/>
    <property type="match status" value="2"/>
</dbReference>
<feature type="domain" description="HTH OST-type" evidence="1">
    <location>
        <begin position="220"/>
        <end position="294"/>
    </location>
</feature>
<dbReference type="Pfam" id="PF12872">
    <property type="entry name" value="OST-HTH"/>
    <property type="match status" value="2"/>
</dbReference>
<dbReference type="CDD" id="cd08824">
    <property type="entry name" value="LOTUS"/>
    <property type="match status" value="2"/>
</dbReference>
<dbReference type="InterPro" id="IPR041966">
    <property type="entry name" value="LOTUS-like"/>
</dbReference>
<dbReference type="Gene3D" id="3.30.420.610">
    <property type="entry name" value="LOTUS domain-like"/>
    <property type="match status" value="2"/>
</dbReference>